<evidence type="ECO:0000259" key="3">
    <source>
        <dbReference type="Pfam" id="PF01551"/>
    </source>
</evidence>
<evidence type="ECO:0000313" key="5">
    <source>
        <dbReference type="Proteomes" id="UP000231426"/>
    </source>
</evidence>
<sequence>MHRKISKIIIFLFFVIFAVVIARPNFVIAQTGEIGGTKEDIDDLNKQISEKKDKIKQLEETMGKYQKNIEQKRVEAVSLKNQLSIIDNKIAKTEVDIKVTKEKIDQAQLEIEALTLTIGEKEKILNRQKAIVSTIVRNIHAEDQKNYMEILLTNDSFADFYNQVKYLENVYTDLGRSVKKMRVAKEDLVDKKTQVASRKKIYEDLKVELDNKRQDYLDNANNKQSLLVKTHSSELQYRTLLESLKKQYQVIEGEVRTYEEQVRVKLAEMDKFNNLGSVGNMSWPVYSRYITSIFHDPDYPYRRVFEHSGIDIRAAQGTPIKAAAAGYVARAKRCSTASCYSYVLLVHTGGVSTLYGHMSGIEVTEDQFVARGDIIGYSGGTPGTVGAGPFVTGPHLHFETRLNGIPVNPMNYLIL</sequence>
<dbReference type="PANTHER" id="PTHR21666:SF289">
    <property type="entry name" value="L-ALA--D-GLU ENDOPEPTIDASE"/>
    <property type="match status" value="1"/>
</dbReference>
<dbReference type="Gene3D" id="6.10.250.3150">
    <property type="match status" value="1"/>
</dbReference>
<dbReference type="AlphaFoldDB" id="A0A2M6W7L8"/>
<feature type="domain" description="M23ase beta-sheet core" evidence="3">
    <location>
        <begin position="306"/>
        <end position="409"/>
    </location>
</feature>
<proteinExistence type="predicted"/>
<dbReference type="Pfam" id="PF01551">
    <property type="entry name" value="Peptidase_M23"/>
    <property type="match status" value="1"/>
</dbReference>
<reference evidence="5" key="1">
    <citation type="submission" date="2017-09" db="EMBL/GenBank/DDBJ databases">
        <title>Depth-based differentiation of microbial function through sediment-hosted aquifers and enrichment of novel symbionts in the deep terrestrial subsurface.</title>
        <authorList>
            <person name="Probst A.J."/>
            <person name="Ladd B."/>
            <person name="Jarett J.K."/>
            <person name="Geller-Mcgrath D.E."/>
            <person name="Sieber C.M.K."/>
            <person name="Emerson J.B."/>
            <person name="Anantharaman K."/>
            <person name="Thomas B.C."/>
            <person name="Malmstrom R."/>
            <person name="Stieglmeier M."/>
            <person name="Klingl A."/>
            <person name="Woyke T."/>
            <person name="Ryan C.M."/>
            <person name="Banfield J.F."/>
        </authorList>
    </citation>
    <scope>NUCLEOTIDE SEQUENCE [LARGE SCALE GENOMIC DNA]</scope>
</reference>
<dbReference type="Proteomes" id="UP000231426">
    <property type="component" value="Unassembled WGS sequence"/>
</dbReference>
<accession>A0A2M6W7L8</accession>
<dbReference type="GO" id="GO:0004222">
    <property type="term" value="F:metalloendopeptidase activity"/>
    <property type="evidence" value="ECO:0007669"/>
    <property type="project" value="TreeGrafter"/>
</dbReference>
<dbReference type="SUPFAM" id="SSF51261">
    <property type="entry name" value="Duplicated hybrid motif"/>
    <property type="match status" value="1"/>
</dbReference>
<dbReference type="EMBL" id="PFBV01000001">
    <property type="protein sequence ID" value="PIT88779.1"/>
    <property type="molecule type" value="Genomic_DNA"/>
</dbReference>
<organism evidence="4 5">
    <name type="scientific">Candidatus Magasanikbacteria bacterium CG10_big_fil_rev_8_21_14_0_10_36_32</name>
    <dbReference type="NCBI Taxonomy" id="1974646"/>
    <lineage>
        <taxon>Bacteria</taxon>
        <taxon>Candidatus Magasanikiibacteriota</taxon>
    </lineage>
</organism>
<keyword evidence="2" id="KW-0175">Coiled coil</keyword>
<name>A0A2M6W7L8_9BACT</name>
<dbReference type="PANTHER" id="PTHR21666">
    <property type="entry name" value="PEPTIDASE-RELATED"/>
    <property type="match status" value="1"/>
</dbReference>
<evidence type="ECO:0000256" key="2">
    <source>
        <dbReference type="SAM" id="Coils"/>
    </source>
</evidence>
<gene>
    <name evidence="4" type="ORF">COU29_00145</name>
</gene>
<dbReference type="InterPro" id="IPR011055">
    <property type="entry name" value="Dup_hybrid_motif"/>
</dbReference>
<evidence type="ECO:0000256" key="1">
    <source>
        <dbReference type="ARBA" id="ARBA00022729"/>
    </source>
</evidence>
<dbReference type="Gene3D" id="2.70.70.10">
    <property type="entry name" value="Glucose Permease (Domain IIA)"/>
    <property type="match status" value="1"/>
</dbReference>
<dbReference type="InterPro" id="IPR016047">
    <property type="entry name" value="M23ase_b-sheet_dom"/>
</dbReference>
<protein>
    <recommendedName>
        <fullName evidence="3">M23ase beta-sheet core domain-containing protein</fullName>
    </recommendedName>
</protein>
<comment type="caution">
    <text evidence="4">The sequence shown here is derived from an EMBL/GenBank/DDBJ whole genome shotgun (WGS) entry which is preliminary data.</text>
</comment>
<feature type="coiled-coil region" evidence="2">
    <location>
        <begin position="34"/>
        <end position="124"/>
    </location>
</feature>
<evidence type="ECO:0000313" key="4">
    <source>
        <dbReference type="EMBL" id="PIT88779.1"/>
    </source>
</evidence>
<keyword evidence="1" id="KW-0732">Signal</keyword>
<dbReference type="InterPro" id="IPR050570">
    <property type="entry name" value="Cell_wall_metabolism_enzyme"/>
</dbReference>
<dbReference type="CDD" id="cd12797">
    <property type="entry name" value="M23_peptidase"/>
    <property type="match status" value="1"/>
</dbReference>